<dbReference type="KEGG" id="vg:24608177"/>
<protein>
    <submittedName>
        <fullName evidence="1">Uncharacterized protein</fullName>
    </submittedName>
</protein>
<proteinExistence type="predicted"/>
<evidence type="ECO:0000313" key="1">
    <source>
        <dbReference type="EMBL" id="AIW03600.1"/>
    </source>
</evidence>
<gene>
    <name evidence="1" type="ORF">CPT_Moonbeam202</name>
</gene>
<keyword evidence="2" id="KW-1185">Reference proteome</keyword>
<dbReference type="GeneID" id="24608177"/>
<sequence>MNYTDAKIAIQVLHAAGYRKWIKGEPYYHKRWERGSNDYNQLISFNEIKYSLMDIPWIIQKYEEKAEGELEKLNEGECC</sequence>
<accession>A0A0A0RNC5</accession>
<dbReference type="RefSeq" id="YP_009151765.1">
    <property type="nucleotide sequence ID" value="NC_027374.1"/>
</dbReference>
<reference evidence="1 2" key="1">
    <citation type="submission" date="2014-07" db="EMBL/GenBank/DDBJ databases">
        <title>Complete Genome of Bacillus megaterium Myophage Moonbeam.</title>
        <authorList>
            <person name="Cadungog J.N."/>
            <person name="Khatemi B.E."/>
            <person name="Hernandez A.C."/>
            <person name="Everett G.F.K."/>
        </authorList>
    </citation>
    <scope>NUCLEOTIDE SEQUENCE [LARGE SCALE GENOMIC DNA]</scope>
</reference>
<organism evidence="1 2">
    <name type="scientific">Bacillus phage Moonbeam</name>
    <dbReference type="NCBI Taxonomy" id="1540091"/>
    <lineage>
        <taxon>Viruses</taxon>
        <taxon>Duplodnaviria</taxon>
        <taxon>Heunggongvirae</taxon>
        <taxon>Uroviricota</taxon>
        <taxon>Caudoviricetes</taxon>
        <taxon>Herelleviridae</taxon>
        <taxon>Bastillevirinae</taxon>
        <taxon>Moonbeamvirus</taxon>
        <taxon>Moonbeamvirus moonbeam</taxon>
    </lineage>
</organism>
<name>A0A0A0RNC5_9CAUD</name>
<evidence type="ECO:0000313" key="2">
    <source>
        <dbReference type="Proteomes" id="UP000030207"/>
    </source>
</evidence>
<dbReference type="Proteomes" id="UP000030207">
    <property type="component" value="Segment"/>
</dbReference>
<dbReference type="OrthoDB" id="40720at10239"/>
<dbReference type="EMBL" id="KM236246">
    <property type="protein sequence ID" value="AIW03600.1"/>
    <property type="molecule type" value="Genomic_DNA"/>
</dbReference>